<evidence type="ECO:0000256" key="1">
    <source>
        <dbReference type="SAM" id="MobiDB-lite"/>
    </source>
</evidence>
<protein>
    <submittedName>
        <fullName evidence="2">Uncharacterized protein</fullName>
    </submittedName>
</protein>
<feature type="region of interest" description="Disordered" evidence="1">
    <location>
        <begin position="1"/>
        <end position="41"/>
    </location>
</feature>
<gene>
    <name evidence="2" type="ORF">N7530_010708</name>
</gene>
<keyword evidence="3" id="KW-1185">Reference proteome</keyword>
<organism evidence="2 3">
    <name type="scientific">Penicillium desertorum</name>
    <dbReference type="NCBI Taxonomy" id="1303715"/>
    <lineage>
        <taxon>Eukaryota</taxon>
        <taxon>Fungi</taxon>
        <taxon>Dikarya</taxon>
        <taxon>Ascomycota</taxon>
        <taxon>Pezizomycotina</taxon>
        <taxon>Eurotiomycetes</taxon>
        <taxon>Eurotiomycetidae</taxon>
        <taxon>Eurotiales</taxon>
        <taxon>Aspergillaceae</taxon>
        <taxon>Penicillium</taxon>
    </lineage>
</organism>
<dbReference type="AlphaFoldDB" id="A0A9X0BHZ6"/>
<accession>A0A9X0BHZ6</accession>
<proteinExistence type="predicted"/>
<name>A0A9X0BHZ6_9EURO</name>
<evidence type="ECO:0000313" key="2">
    <source>
        <dbReference type="EMBL" id="KAJ5462503.1"/>
    </source>
</evidence>
<feature type="region of interest" description="Disordered" evidence="1">
    <location>
        <begin position="81"/>
        <end position="115"/>
    </location>
</feature>
<dbReference type="Proteomes" id="UP001147760">
    <property type="component" value="Unassembled WGS sequence"/>
</dbReference>
<dbReference type="EMBL" id="JAPWDO010000007">
    <property type="protein sequence ID" value="KAJ5462503.1"/>
    <property type="molecule type" value="Genomic_DNA"/>
</dbReference>
<reference evidence="2" key="1">
    <citation type="submission" date="2022-12" db="EMBL/GenBank/DDBJ databases">
        <authorList>
            <person name="Petersen C."/>
        </authorList>
    </citation>
    <scope>NUCLEOTIDE SEQUENCE</scope>
    <source>
        <strain evidence="2">IBT 17660</strain>
    </source>
</reference>
<comment type="caution">
    <text evidence="2">The sequence shown here is derived from an EMBL/GenBank/DDBJ whole genome shotgun (WGS) entry which is preliminary data.</text>
</comment>
<evidence type="ECO:0000313" key="3">
    <source>
        <dbReference type="Proteomes" id="UP001147760"/>
    </source>
</evidence>
<reference evidence="2" key="2">
    <citation type="journal article" date="2023" name="IMA Fungus">
        <title>Comparative genomic study of the Penicillium genus elucidates a diverse pangenome and 15 lateral gene transfer events.</title>
        <authorList>
            <person name="Petersen C."/>
            <person name="Sorensen T."/>
            <person name="Nielsen M.R."/>
            <person name="Sondergaard T.E."/>
            <person name="Sorensen J.L."/>
            <person name="Fitzpatrick D.A."/>
            <person name="Frisvad J.C."/>
            <person name="Nielsen K.L."/>
        </authorList>
    </citation>
    <scope>NUCLEOTIDE SEQUENCE</scope>
    <source>
        <strain evidence="2">IBT 17660</strain>
    </source>
</reference>
<sequence>MKTFKPLLNLERQNTRSPPNPAPIRNHLAAPIPAKPATNYPNSDAAVRYLRYPIKLRSELRGSQRYQIPRLTLPLRRVRFPQQRKKHSILSAGDRDGLTGGQKSGDTVNGDESRS</sequence>